<organism evidence="5 6">
    <name type="scientific">Hymenobacter nivis</name>
    <dbReference type="NCBI Taxonomy" id="1850093"/>
    <lineage>
        <taxon>Bacteria</taxon>
        <taxon>Pseudomonadati</taxon>
        <taxon>Bacteroidota</taxon>
        <taxon>Cytophagia</taxon>
        <taxon>Cytophagales</taxon>
        <taxon>Hymenobacteraceae</taxon>
        <taxon>Hymenobacter</taxon>
    </lineage>
</organism>
<feature type="domain" description="HTH deoR-type" evidence="4">
    <location>
        <begin position="3"/>
        <end position="58"/>
    </location>
</feature>
<evidence type="ECO:0000313" key="5">
    <source>
        <dbReference type="EMBL" id="TPG64640.1"/>
    </source>
</evidence>
<dbReference type="OrthoDB" id="9797223at2"/>
<dbReference type="PROSITE" id="PS51000">
    <property type="entry name" value="HTH_DEOR_2"/>
    <property type="match status" value="1"/>
</dbReference>
<keyword evidence="3" id="KW-0804">Transcription</keyword>
<dbReference type="RefSeq" id="WP_140467832.1">
    <property type="nucleotide sequence ID" value="NZ_RCYZ01000006.1"/>
</dbReference>
<proteinExistence type="predicted"/>
<dbReference type="SMART" id="SM00420">
    <property type="entry name" value="HTH_DEOR"/>
    <property type="match status" value="1"/>
</dbReference>
<dbReference type="InterPro" id="IPR036390">
    <property type="entry name" value="WH_DNA-bd_sf"/>
</dbReference>
<keyword evidence="1" id="KW-0805">Transcription regulation</keyword>
<reference evidence="5 6" key="1">
    <citation type="journal article" date="2019" name="Environ. Microbiol.">
        <title>Species interactions and distinct microbial communities in high Arctic permafrost affected cryosols are associated with the CH4 and CO2 gas fluxes.</title>
        <authorList>
            <person name="Altshuler I."/>
            <person name="Hamel J."/>
            <person name="Turney S."/>
            <person name="Magnuson E."/>
            <person name="Levesque R."/>
            <person name="Greer C."/>
            <person name="Whyte L.G."/>
        </authorList>
    </citation>
    <scope>NUCLEOTIDE SEQUENCE [LARGE SCALE GENOMIC DNA]</scope>
    <source>
        <strain evidence="5 6">S9.2P</strain>
    </source>
</reference>
<dbReference type="Gene3D" id="3.40.50.1360">
    <property type="match status" value="1"/>
</dbReference>
<keyword evidence="2" id="KW-0238">DNA-binding</keyword>
<sequence length="250" mass="26928">MNFQLRKHYILTTLEQQRSLSVAEVAQHLKATPITIRRDLAQLAGQGLLVRTHGGAVLPSVAKHPVAFARKATANSAQKEYICRLAARHIADGDFIFIDCGSTTFQLCALIRHLKIRVLTNSLPVLGALVGSAVQVVLAGGEVDAERQAVHGATAAEHLRRYAVDKAFLGVDGLSLQRGLSANSEQEATISQAVMAGARHVFLLCDSSKLEQEKYVQFAPLSAVGTLVTDPQAPPALMAQYRETGLRVLC</sequence>
<dbReference type="Pfam" id="PF08220">
    <property type="entry name" value="HTH_DeoR"/>
    <property type="match status" value="1"/>
</dbReference>
<dbReference type="InterPro" id="IPR001034">
    <property type="entry name" value="DeoR_HTH"/>
</dbReference>
<dbReference type="Proteomes" id="UP000317646">
    <property type="component" value="Unassembled WGS sequence"/>
</dbReference>
<protein>
    <submittedName>
        <fullName evidence="5">DeoR/GlpR transcriptional regulator</fullName>
    </submittedName>
</protein>
<keyword evidence="6" id="KW-1185">Reference proteome</keyword>
<gene>
    <name evidence="5" type="ORF">EAH73_14595</name>
</gene>
<dbReference type="InterPro" id="IPR050313">
    <property type="entry name" value="Carb_Metab_HTH_regulators"/>
</dbReference>
<dbReference type="PANTHER" id="PTHR30363">
    <property type="entry name" value="HTH-TYPE TRANSCRIPTIONAL REGULATOR SRLR-RELATED"/>
    <property type="match status" value="1"/>
</dbReference>
<dbReference type="InterPro" id="IPR037171">
    <property type="entry name" value="NagB/RpiA_transferase-like"/>
</dbReference>
<dbReference type="EMBL" id="RCYZ01000006">
    <property type="protein sequence ID" value="TPG64640.1"/>
    <property type="molecule type" value="Genomic_DNA"/>
</dbReference>
<evidence type="ECO:0000256" key="1">
    <source>
        <dbReference type="ARBA" id="ARBA00023015"/>
    </source>
</evidence>
<dbReference type="SUPFAM" id="SSF100950">
    <property type="entry name" value="NagB/RpiA/CoA transferase-like"/>
    <property type="match status" value="1"/>
</dbReference>
<dbReference type="Pfam" id="PF00455">
    <property type="entry name" value="DeoRC"/>
    <property type="match status" value="1"/>
</dbReference>
<dbReference type="InterPro" id="IPR014036">
    <property type="entry name" value="DeoR-like_C"/>
</dbReference>
<dbReference type="GO" id="GO:0003700">
    <property type="term" value="F:DNA-binding transcription factor activity"/>
    <property type="evidence" value="ECO:0007669"/>
    <property type="project" value="InterPro"/>
</dbReference>
<evidence type="ECO:0000259" key="4">
    <source>
        <dbReference type="PROSITE" id="PS51000"/>
    </source>
</evidence>
<accession>A0A502GTQ7</accession>
<dbReference type="PROSITE" id="PS00894">
    <property type="entry name" value="HTH_DEOR_1"/>
    <property type="match status" value="1"/>
</dbReference>
<dbReference type="PRINTS" id="PR00037">
    <property type="entry name" value="HTHLACR"/>
</dbReference>
<name>A0A502GTQ7_9BACT</name>
<dbReference type="SMART" id="SM01134">
    <property type="entry name" value="DeoRC"/>
    <property type="match status" value="1"/>
</dbReference>
<dbReference type="PANTHER" id="PTHR30363:SF44">
    <property type="entry name" value="AGA OPERON TRANSCRIPTIONAL REPRESSOR-RELATED"/>
    <property type="match status" value="1"/>
</dbReference>
<evidence type="ECO:0000256" key="2">
    <source>
        <dbReference type="ARBA" id="ARBA00023125"/>
    </source>
</evidence>
<evidence type="ECO:0000313" key="6">
    <source>
        <dbReference type="Proteomes" id="UP000317646"/>
    </source>
</evidence>
<dbReference type="AlphaFoldDB" id="A0A502GTQ7"/>
<evidence type="ECO:0000256" key="3">
    <source>
        <dbReference type="ARBA" id="ARBA00023163"/>
    </source>
</evidence>
<comment type="caution">
    <text evidence="5">The sequence shown here is derived from an EMBL/GenBank/DDBJ whole genome shotgun (WGS) entry which is preliminary data.</text>
</comment>
<dbReference type="GO" id="GO:0003677">
    <property type="term" value="F:DNA binding"/>
    <property type="evidence" value="ECO:0007669"/>
    <property type="project" value="UniProtKB-KW"/>
</dbReference>
<dbReference type="SUPFAM" id="SSF46785">
    <property type="entry name" value="Winged helix' DNA-binding domain"/>
    <property type="match status" value="1"/>
</dbReference>
<dbReference type="InterPro" id="IPR018356">
    <property type="entry name" value="Tscrpt_reg_HTH_DeoR_CS"/>
</dbReference>